<keyword evidence="5 6" id="KW-0472">Membrane</keyword>
<organism evidence="7 8">
    <name type="scientific">Novibacillus thermophilus</name>
    <dbReference type="NCBI Taxonomy" id="1471761"/>
    <lineage>
        <taxon>Bacteria</taxon>
        <taxon>Bacillati</taxon>
        <taxon>Bacillota</taxon>
        <taxon>Bacilli</taxon>
        <taxon>Bacillales</taxon>
        <taxon>Thermoactinomycetaceae</taxon>
        <taxon>Novibacillus</taxon>
    </lineage>
</organism>
<evidence type="ECO:0000256" key="1">
    <source>
        <dbReference type="ARBA" id="ARBA00004236"/>
    </source>
</evidence>
<dbReference type="GO" id="GO:0016020">
    <property type="term" value="C:membrane"/>
    <property type="evidence" value="ECO:0007669"/>
    <property type="project" value="InterPro"/>
</dbReference>
<dbReference type="InterPro" id="IPR022781">
    <property type="entry name" value="Flagellar_biosynth_FliO"/>
</dbReference>
<keyword evidence="4 6" id="KW-1133">Transmembrane helix</keyword>
<dbReference type="RefSeq" id="WP_077720748.1">
    <property type="nucleotide sequence ID" value="NZ_CP019699.1"/>
</dbReference>
<evidence type="ECO:0000313" key="8">
    <source>
        <dbReference type="Proteomes" id="UP000188603"/>
    </source>
</evidence>
<evidence type="ECO:0000256" key="4">
    <source>
        <dbReference type="ARBA" id="ARBA00022989"/>
    </source>
</evidence>
<keyword evidence="2" id="KW-1003">Cell membrane</keyword>
<dbReference type="EMBL" id="CP019699">
    <property type="protein sequence ID" value="AQS56879.1"/>
    <property type="molecule type" value="Genomic_DNA"/>
</dbReference>
<dbReference type="AlphaFoldDB" id="A0A1U9K9Y3"/>
<sequence length="154" mass="17557">MNVSVSEMVVQLVVSLAVVIGMIWLLAKFLSLRSKWLYRHRPLKVLGGVGLGPQKSLQIVEIGGVLYVLGIGQDVTLLRVIDDADEKERIMQDFNVSKEGKTVPFFGRKPDDSNRDFTSILNRKLHAMRAQREQTLKEWLHGREERSAEREITD</sequence>
<keyword evidence="8" id="KW-1185">Reference proteome</keyword>
<dbReference type="KEGG" id="ntr:B0W44_15110"/>
<accession>A0A1U9K9Y3</accession>
<protein>
    <recommendedName>
        <fullName evidence="9">Flagellar protein</fullName>
    </recommendedName>
</protein>
<dbReference type="GO" id="GO:0044781">
    <property type="term" value="P:bacterial-type flagellum organization"/>
    <property type="evidence" value="ECO:0007669"/>
    <property type="project" value="InterPro"/>
</dbReference>
<evidence type="ECO:0000256" key="5">
    <source>
        <dbReference type="ARBA" id="ARBA00023136"/>
    </source>
</evidence>
<proteinExistence type="predicted"/>
<feature type="transmembrane region" description="Helical" evidence="6">
    <location>
        <begin position="12"/>
        <end position="31"/>
    </location>
</feature>
<gene>
    <name evidence="7" type="ORF">B0W44_15110</name>
</gene>
<keyword evidence="3 6" id="KW-0812">Transmembrane</keyword>
<evidence type="ECO:0000313" key="7">
    <source>
        <dbReference type="EMBL" id="AQS56879.1"/>
    </source>
</evidence>
<evidence type="ECO:0008006" key="9">
    <source>
        <dbReference type="Google" id="ProtNLM"/>
    </source>
</evidence>
<dbReference type="STRING" id="1471761.B0W44_15110"/>
<reference evidence="7 8" key="1">
    <citation type="journal article" date="2015" name="Int. J. Syst. Evol. Microbiol.">
        <title>Novibacillus thermophilus gen. nov., sp. nov., a Gram-staining-negative and moderately thermophilic member of the family Thermoactinomycetaceae.</title>
        <authorList>
            <person name="Yang G."/>
            <person name="Chen J."/>
            <person name="Zhou S."/>
        </authorList>
    </citation>
    <scope>NUCLEOTIDE SEQUENCE [LARGE SCALE GENOMIC DNA]</scope>
    <source>
        <strain evidence="7 8">SG-1</strain>
    </source>
</reference>
<dbReference type="OrthoDB" id="2376965at2"/>
<evidence type="ECO:0000256" key="3">
    <source>
        <dbReference type="ARBA" id="ARBA00022692"/>
    </source>
</evidence>
<dbReference type="Proteomes" id="UP000188603">
    <property type="component" value="Chromosome"/>
</dbReference>
<comment type="subcellular location">
    <subcellularLocation>
        <location evidence="1">Cell membrane</location>
    </subcellularLocation>
</comment>
<evidence type="ECO:0000256" key="2">
    <source>
        <dbReference type="ARBA" id="ARBA00022475"/>
    </source>
</evidence>
<dbReference type="Pfam" id="PF04347">
    <property type="entry name" value="FliO"/>
    <property type="match status" value="1"/>
</dbReference>
<name>A0A1U9K9Y3_9BACL</name>
<evidence type="ECO:0000256" key="6">
    <source>
        <dbReference type="SAM" id="Phobius"/>
    </source>
</evidence>